<dbReference type="Pfam" id="PF00202">
    <property type="entry name" value="Aminotran_3"/>
    <property type="match status" value="1"/>
</dbReference>
<dbReference type="GO" id="GO:0008483">
    <property type="term" value="F:transaminase activity"/>
    <property type="evidence" value="ECO:0007669"/>
    <property type="project" value="InterPro"/>
</dbReference>
<keyword evidence="7 9" id="KW-0413">Isomerase</keyword>
<keyword evidence="5 9" id="KW-0963">Cytoplasm</keyword>
<protein>
    <recommendedName>
        <fullName evidence="9">Glutamate-1-semialdehyde 2,1-aminomutase</fullName>
        <shortName evidence="9">GSA</shortName>
        <ecNumber evidence="9">5.4.3.8</ecNumber>
    </recommendedName>
    <alternativeName>
        <fullName evidence="9">Glutamate-1-semialdehyde aminotransferase</fullName>
        <shortName evidence="9">GSA-AT</shortName>
    </alternativeName>
</protein>
<evidence type="ECO:0000313" key="11">
    <source>
        <dbReference type="Proteomes" id="UP000190626"/>
    </source>
</evidence>
<evidence type="ECO:0000256" key="9">
    <source>
        <dbReference type="HAMAP-Rule" id="MF_00375"/>
    </source>
</evidence>
<gene>
    <name evidence="9" type="primary">hemL</name>
    <name evidence="10" type="ORF">BC351_20330</name>
</gene>
<dbReference type="HAMAP" id="MF_00375">
    <property type="entry name" value="HemL_aminotrans_3"/>
    <property type="match status" value="1"/>
</dbReference>
<name>A0A1V4HN65_9BACL</name>
<comment type="similarity">
    <text evidence="4 9">Belongs to the class-III pyridoxal-phosphate-dependent aminotransferase family. HemL subfamily.</text>
</comment>
<dbReference type="InterPro" id="IPR004639">
    <property type="entry name" value="4pyrrol_synth_GluAld_NH2Trfase"/>
</dbReference>
<keyword evidence="6 9" id="KW-0663">Pyridoxal phosphate</keyword>
<dbReference type="EMBL" id="MBTG01000007">
    <property type="protein sequence ID" value="OPH59266.1"/>
    <property type="molecule type" value="Genomic_DNA"/>
</dbReference>
<dbReference type="STRING" id="1469647.BC351_20330"/>
<accession>A0A1V4HN65</accession>
<dbReference type="Proteomes" id="UP000190626">
    <property type="component" value="Unassembled WGS sequence"/>
</dbReference>
<dbReference type="EC" id="5.4.3.8" evidence="9"/>
<comment type="subunit">
    <text evidence="9">Homodimer.</text>
</comment>
<dbReference type="OrthoDB" id="9807885at2"/>
<dbReference type="InterPro" id="IPR015424">
    <property type="entry name" value="PyrdxlP-dep_Trfase"/>
</dbReference>
<dbReference type="NCBIfam" id="NF009055">
    <property type="entry name" value="PRK12389.1"/>
    <property type="match status" value="1"/>
</dbReference>
<comment type="cofactor">
    <cofactor evidence="2 9">
        <name>pyridoxal 5'-phosphate</name>
        <dbReference type="ChEBI" id="CHEBI:597326"/>
    </cofactor>
</comment>
<dbReference type="GO" id="GO:0006782">
    <property type="term" value="P:protoporphyrinogen IX biosynthetic process"/>
    <property type="evidence" value="ECO:0007669"/>
    <property type="project" value="UniProtKB-UniRule"/>
</dbReference>
<comment type="pathway">
    <text evidence="3">Porphyrin-containing compound metabolism; protoporphyrin-IX biosynthesis; 5-aminolevulinate from L-glutamyl-tRNA(Glu): step 2/2.</text>
</comment>
<comment type="subcellular location">
    <subcellularLocation>
        <location evidence="9">Cytoplasm</location>
    </subcellularLocation>
</comment>
<dbReference type="UniPathway" id="UPA00251">
    <property type="reaction ID" value="UER00317"/>
</dbReference>
<dbReference type="FunFam" id="3.40.640.10:FF:000021">
    <property type="entry name" value="Glutamate-1-semialdehyde 2,1-aminomutase"/>
    <property type="match status" value="1"/>
</dbReference>
<dbReference type="GO" id="GO:0042286">
    <property type="term" value="F:glutamate-1-semialdehyde 2,1-aminomutase activity"/>
    <property type="evidence" value="ECO:0007669"/>
    <property type="project" value="UniProtKB-UniRule"/>
</dbReference>
<evidence type="ECO:0000256" key="7">
    <source>
        <dbReference type="ARBA" id="ARBA00023235"/>
    </source>
</evidence>
<dbReference type="GO" id="GO:0030170">
    <property type="term" value="F:pyridoxal phosphate binding"/>
    <property type="evidence" value="ECO:0007669"/>
    <property type="project" value="InterPro"/>
</dbReference>
<organism evidence="10 11">
    <name type="scientific">Paenibacillus ferrarius</name>
    <dbReference type="NCBI Taxonomy" id="1469647"/>
    <lineage>
        <taxon>Bacteria</taxon>
        <taxon>Bacillati</taxon>
        <taxon>Bacillota</taxon>
        <taxon>Bacilli</taxon>
        <taxon>Bacillales</taxon>
        <taxon>Paenibacillaceae</taxon>
        <taxon>Paenibacillus</taxon>
    </lineage>
</organism>
<dbReference type="GO" id="GO:0005737">
    <property type="term" value="C:cytoplasm"/>
    <property type="evidence" value="ECO:0007669"/>
    <property type="project" value="UniProtKB-SubCell"/>
</dbReference>
<dbReference type="PANTHER" id="PTHR43713:SF1">
    <property type="entry name" value="GLUTAMATE-1-SEMIALDEHYDE 2,1-AMINOMUTASE 2"/>
    <property type="match status" value="1"/>
</dbReference>
<dbReference type="InterPro" id="IPR005814">
    <property type="entry name" value="Aminotrans_3"/>
</dbReference>
<dbReference type="PANTHER" id="PTHR43713">
    <property type="entry name" value="GLUTAMATE-1-SEMIALDEHYDE 2,1-AMINOMUTASE"/>
    <property type="match status" value="1"/>
</dbReference>
<dbReference type="InterPro" id="IPR015421">
    <property type="entry name" value="PyrdxlP-dep_Trfase_major"/>
</dbReference>
<dbReference type="CDD" id="cd00610">
    <property type="entry name" value="OAT_like"/>
    <property type="match status" value="1"/>
</dbReference>
<comment type="catalytic activity">
    <reaction evidence="1 9">
        <text>(S)-4-amino-5-oxopentanoate = 5-aminolevulinate</text>
        <dbReference type="Rhea" id="RHEA:14265"/>
        <dbReference type="ChEBI" id="CHEBI:57501"/>
        <dbReference type="ChEBI" id="CHEBI:356416"/>
        <dbReference type="EC" id="5.4.3.8"/>
    </reaction>
</comment>
<feature type="modified residue" description="N6-(pyridoxal phosphate)lysine" evidence="9">
    <location>
        <position position="285"/>
    </location>
</feature>
<evidence type="ECO:0000256" key="6">
    <source>
        <dbReference type="ARBA" id="ARBA00022898"/>
    </source>
</evidence>
<dbReference type="NCBIfam" id="NF000818">
    <property type="entry name" value="PRK00062.1"/>
    <property type="match status" value="1"/>
</dbReference>
<dbReference type="SUPFAM" id="SSF53383">
    <property type="entry name" value="PLP-dependent transferases"/>
    <property type="match status" value="1"/>
</dbReference>
<keyword evidence="8 9" id="KW-0627">Porphyrin biosynthesis</keyword>
<evidence type="ECO:0000313" key="10">
    <source>
        <dbReference type="EMBL" id="OPH59266.1"/>
    </source>
</evidence>
<evidence type="ECO:0000256" key="8">
    <source>
        <dbReference type="ARBA" id="ARBA00023244"/>
    </source>
</evidence>
<proteinExistence type="inferred from homology"/>
<dbReference type="InterPro" id="IPR015422">
    <property type="entry name" value="PyrdxlP-dep_Trfase_small"/>
</dbReference>
<evidence type="ECO:0000256" key="2">
    <source>
        <dbReference type="ARBA" id="ARBA00001933"/>
    </source>
</evidence>
<comment type="caution">
    <text evidence="10">The sequence shown here is derived from an EMBL/GenBank/DDBJ whole genome shotgun (WGS) entry which is preliminary data.</text>
</comment>
<evidence type="ECO:0000256" key="4">
    <source>
        <dbReference type="ARBA" id="ARBA00008981"/>
    </source>
</evidence>
<evidence type="ECO:0000256" key="3">
    <source>
        <dbReference type="ARBA" id="ARBA00004819"/>
    </source>
</evidence>
<evidence type="ECO:0000256" key="1">
    <source>
        <dbReference type="ARBA" id="ARBA00001579"/>
    </source>
</evidence>
<evidence type="ECO:0000256" key="5">
    <source>
        <dbReference type="ARBA" id="ARBA00022490"/>
    </source>
</evidence>
<keyword evidence="11" id="KW-1185">Reference proteome</keyword>
<dbReference type="AlphaFoldDB" id="A0A1V4HN65"/>
<dbReference type="Gene3D" id="3.90.1150.10">
    <property type="entry name" value="Aspartate Aminotransferase, domain 1"/>
    <property type="match status" value="1"/>
</dbReference>
<dbReference type="RefSeq" id="WP_079410738.1">
    <property type="nucleotide sequence ID" value="NZ_MBTG01000007.1"/>
</dbReference>
<reference evidence="11" key="1">
    <citation type="submission" date="2016-07" db="EMBL/GenBank/DDBJ databases">
        <authorList>
            <person name="Florea S."/>
            <person name="Webb J.S."/>
            <person name="Jaromczyk J."/>
            <person name="Schardl C.L."/>
        </authorList>
    </citation>
    <scope>NUCLEOTIDE SEQUENCE [LARGE SCALE GENOMIC DNA]</scope>
    <source>
        <strain evidence="11">CY1</strain>
    </source>
</reference>
<dbReference type="Gene3D" id="3.40.640.10">
    <property type="entry name" value="Type I PLP-dependent aspartate aminotransferase-like (Major domain)"/>
    <property type="match status" value="1"/>
</dbReference>
<sequence>MERKQSELLYQEALQHIVGGVNSPSRSFKAVGGGAPVFMKRAQGAHFWDVDGNRFIDYLAAYGPIITGHAHPHVTEAICRAAQNGTLYGTPTELEIEFAKMLKSAIPSLDKVRFVNSGTEAVMTTIRVARAFTKRTKLIKFAGCYHGHSDLVLVAAGSGPSTLGTPDSAGVPASIAQEVITVPFNDIPALEAALARWGEEIAAVMVEPIVGNFGMVMPHAGYLEQLCAAARKHGALVIYDEVITAFRFHYGAAQTYLGLPLVEGGTAEAAARFAAVEPDLTALGKVIGGGLPIGAYGGRKAVMEQVAPLGPAYQAGTMAGNPASISAGIACLEVLQQAGVYAKLEQLGATLAGGIAESAARHGIPLTLNRIGGAFSTHFCDHPVTNFDEAQDTDGERFADFFRLMLEQGINLAPSKYEAWFMTLAHTDDDVAQTLDAADKAFKTMKAR</sequence>